<dbReference type="NCBIfam" id="NF002086">
    <property type="entry name" value="PRK00915.1-3"/>
    <property type="match status" value="1"/>
</dbReference>
<keyword evidence="6 12" id="KW-0028">Amino-acid biosynthesis</keyword>
<dbReference type="InterPro" id="IPR054691">
    <property type="entry name" value="LeuA/HCS_post-cat"/>
</dbReference>
<evidence type="ECO:0000256" key="8">
    <source>
        <dbReference type="ARBA" id="ARBA00022723"/>
    </source>
</evidence>
<evidence type="ECO:0000313" key="15">
    <source>
        <dbReference type="Proteomes" id="UP000244898"/>
    </source>
</evidence>
<dbReference type="OrthoDB" id="9803573at2"/>
<evidence type="ECO:0000256" key="11">
    <source>
        <dbReference type="ARBA" id="ARBA00029993"/>
    </source>
</evidence>
<dbReference type="FunFam" id="3.20.20.70:FF:000010">
    <property type="entry name" value="2-isopropylmalate synthase"/>
    <property type="match status" value="1"/>
</dbReference>
<dbReference type="GO" id="GO:0005829">
    <property type="term" value="C:cytosol"/>
    <property type="evidence" value="ECO:0007669"/>
    <property type="project" value="TreeGrafter"/>
</dbReference>
<dbReference type="Gene3D" id="3.20.20.70">
    <property type="entry name" value="Aldolase class I"/>
    <property type="match status" value="1"/>
</dbReference>
<evidence type="ECO:0000256" key="12">
    <source>
        <dbReference type="HAMAP-Rule" id="MF_01025"/>
    </source>
</evidence>
<dbReference type="SUPFAM" id="SSF110921">
    <property type="entry name" value="2-isopropylmalate synthase LeuA, allosteric (dimerisation) domain"/>
    <property type="match status" value="1"/>
</dbReference>
<evidence type="ECO:0000259" key="13">
    <source>
        <dbReference type="PROSITE" id="PS50991"/>
    </source>
</evidence>
<dbReference type="InterPro" id="IPR013709">
    <property type="entry name" value="2-isopropylmalate_synth_dimer"/>
</dbReference>
<feature type="region of interest" description="Regulatory domain" evidence="12">
    <location>
        <begin position="395"/>
        <end position="524"/>
    </location>
</feature>
<feature type="domain" description="Pyruvate carboxyltransferase" evidence="13">
    <location>
        <begin position="10"/>
        <end position="271"/>
    </location>
</feature>
<keyword evidence="14" id="KW-0012">Acyltransferase</keyword>
<feature type="binding site" evidence="12">
    <location>
        <position position="242"/>
    </location>
    <ligand>
        <name>Mn(2+)</name>
        <dbReference type="ChEBI" id="CHEBI:29035"/>
    </ligand>
</feature>
<dbReference type="InterPro" id="IPR036230">
    <property type="entry name" value="LeuA_allosteric_dom_sf"/>
</dbReference>
<evidence type="ECO:0000313" key="14">
    <source>
        <dbReference type="EMBL" id="SPJ27931.1"/>
    </source>
</evidence>
<dbReference type="GO" id="GO:0003985">
    <property type="term" value="F:acetyl-CoA C-acetyltransferase activity"/>
    <property type="evidence" value="ECO:0007669"/>
    <property type="project" value="UniProtKB-UniRule"/>
</dbReference>
<evidence type="ECO:0000256" key="4">
    <source>
        <dbReference type="ARBA" id="ARBA00018198"/>
    </source>
</evidence>
<keyword evidence="12" id="KW-0963">Cytoplasm</keyword>
<feature type="binding site" evidence="12">
    <location>
        <position position="208"/>
    </location>
    <ligand>
        <name>Mn(2+)</name>
        <dbReference type="ChEBI" id="CHEBI:29035"/>
    </ligand>
</feature>
<keyword evidence="9 12" id="KW-0464">Manganese</keyword>
<dbReference type="UniPathway" id="UPA00048">
    <property type="reaction ID" value="UER00070"/>
</dbReference>
<dbReference type="AlphaFoldDB" id="A0A2R8C670"/>
<comment type="catalytic activity">
    <reaction evidence="12">
        <text>3-methyl-2-oxobutanoate + acetyl-CoA + H2O = (2S)-2-isopropylmalate + CoA + H(+)</text>
        <dbReference type="Rhea" id="RHEA:21524"/>
        <dbReference type="ChEBI" id="CHEBI:1178"/>
        <dbReference type="ChEBI" id="CHEBI:11851"/>
        <dbReference type="ChEBI" id="CHEBI:15377"/>
        <dbReference type="ChEBI" id="CHEBI:15378"/>
        <dbReference type="ChEBI" id="CHEBI:57287"/>
        <dbReference type="ChEBI" id="CHEBI:57288"/>
        <dbReference type="EC" id="2.3.3.13"/>
    </reaction>
</comment>
<evidence type="ECO:0000256" key="6">
    <source>
        <dbReference type="ARBA" id="ARBA00022605"/>
    </source>
</evidence>
<protein>
    <recommendedName>
        <fullName evidence="4 12">2-isopropylmalate synthase</fullName>
        <ecNumber evidence="3 12">2.3.3.13</ecNumber>
    </recommendedName>
    <alternativeName>
        <fullName evidence="11 12">Alpha-IPM synthase</fullName>
    </alternativeName>
    <alternativeName>
        <fullName evidence="12">Alpha-isopropylmalate synthase</fullName>
    </alternativeName>
</protein>
<evidence type="ECO:0000256" key="9">
    <source>
        <dbReference type="ARBA" id="ARBA00023211"/>
    </source>
</evidence>
<dbReference type="NCBIfam" id="NF002087">
    <property type="entry name" value="PRK00915.1-4"/>
    <property type="match status" value="1"/>
</dbReference>
<evidence type="ECO:0000256" key="7">
    <source>
        <dbReference type="ARBA" id="ARBA00022679"/>
    </source>
</evidence>
<dbReference type="FunFam" id="3.30.160.270:FF:000003">
    <property type="entry name" value="2-isopropylmalate synthase"/>
    <property type="match status" value="1"/>
</dbReference>
<keyword evidence="15" id="KW-1185">Reference proteome</keyword>
<dbReference type="Pfam" id="PF22617">
    <property type="entry name" value="HCS_D2"/>
    <property type="match status" value="1"/>
</dbReference>
<dbReference type="Gene3D" id="1.10.238.260">
    <property type="match status" value="1"/>
</dbReference>
<dbReference type="PROSITE" id="PS00816">
    <property type="entry name" value="AIPM_HOMOCIT_SYNTH_2"/>
    <property type="match status" value="1"/>
</dbReference>
<accession>A0A2R8C670</accession>
<comment type="cofactor">
    <cofactor evidence="12">
        <name>Mn(2+)</name>
        <dbReference type="ChEBI" id="CHEBI:29035"/>
    </cofactor>
</comment>
<dbReference type="SUPFAM" id="SSF51569">
    <property type="entry name" value="Aldolase"/>
    <property type="match status" value="1"/>
</dbReference>
<sequence>MTNIPDQDRVVIFDTTLRDGEQSPGATMTHSEKLEIAGLLDEMGVDIIEAGFPIASEGDFKAVSEIAMNSKNSRICGLARANFADIDRCWEAVKHAEKNRIHTFIGTSPLHRAIPNLTMDEMADKIHETVTHARNLCENVQWSPMDATRTEWDYLCRVVEIAIKAGATTINIPDTVGYTAPVESADLIRNLIETVPGADEVIFATHCHNDLGMATANSLAAVAGGARQIECTINGLGERAGNTALEEVVMALKVRNDIMPWHTGIDTKKLMHISRRVATVSGFPVQFNKAIVGKNAFAHESGIHQDGMLKNKETFEIMRPEDVGLAGTSLPLGKHSGRAALRDKLETLGFEVGDNQLKDIFVRFKELADRKKEVFDDDVVALMRSGEDAENDHLQLVSMKVVCGTGGPAESTVEMEIDGKDVSATEHGDGPVDASFKAVRTLYPNTARLQLYQVHAVTAGTDAQATVTVRLEEDGVIATGESANTDTVVASARAYINALNRLIVRREKSGPGVDAREISYKDVT</sequence>
<dbReference type="GO" id="GO:0030145">
    <property type="term" value="F:manganese ion binding"/>
    <property type="evidence" value="ECO:0007669"/>
    <property type="project" value="UniProtKB-UniRule"/>
</dbReference>
<keyword evidence="10 12" id="KW-0100">Branched-chain amino acid biosynthesis</keyword>
<dbReference type="PROSITE" id="PS50991">
    <property type="entry name" value="PYR_CT"/>
    <property type="match status" value="1"/>
</dbReference>
<dbReference type="InterPro" id="IPR000891">
    <property type="entry name" value="PYR_CT"/>
</dbReference>
<proteinExistence type="inferred from homology"/>
<dbReference type="CDD" id="cd07940">
    <property type="entry name" value="DRE_TIM_IPMS"/>
    <property type="match status" value="1"/>
</dbReference>
<dbReference type="FunFam" id="1.10.238.260:FF:000001">
    <property type="entry name" value="2-isopropylmalate synthase"/>
    <property type="match status" value="1"/>
</dbReference>
<dbReference type="InterPro" id="IPR002034">
    <property type="entry name" value="AIPM/Hcit_synth_CS"/>
</dbReference>
<dbReference type="PROSITE" id="PS00815">
    <property type="entry name" value="AIPM_HOMOCIT_SYNTH_1"/>
    <property type="match status" value="1"/>
</dbReference>
<dbReference type="GO" id="GO:0003852">
    <property type="term" value="F:2-isopropylmalate synthase activity"/>
    <property type="evidence" value="ECO:0007669"/>
    <property type="project" value="UniProtKB-UniRule"/>
</dbReference>
<feature type="binding site" evidence="12">
    <location>
        <position position="206"/>
    </location>
    <ligand>
        <name>Mn(2+)</name>
        <dbReference type="ChEBI" id="CHEBI:29035"/>
    </ligand>
</feature>
<evidence type="ECO:0000256" key="2">
    <source>
        <dbReference type="ARBA" id="ARBA00009396"/>
    </source>
</evidence>
<name>A0A2R8C670_9RHOB</name>
<dbReference type="PANTHER" id="PTHR10277:SF9">
    <property type="entry name" value="2-ISOPROPYLMALATE SYNTHASE 1, CHLOROPLASTIC-RELATED"/>
    <property type="match status" value="1"/>
</dbReference>
<dbReference type="Pfam" id="PF08502">
    <property type="entry name" value="LeuA_dimer"/>
    <property type="match status" value="1"/>
</dbReference>
<feature type="binding site" evidence="12">
    <location>
        <position position="19"/>
    </location>
    <ligand>
        <name>Mn(2+)</name>
        <dbReference type="ChEBI" id="CHEBI:29035"/>
    </ligand>
</feature>
<dbReference type="EMBL" id="ONZG01000003">
    <property type="protein sequence ID" value="SPJ27931.1"/>
    <property type="molecule type" value="Genomic_DNA"/>
</dbReference>
<dbReference type="InterPro" id="IPR005671">
    <property type="entry name" value="LeuA_bact_synth"/>
</dbReference>
<comment type="pathway">
    <text evidence="1 12">Amino-acid biosynthesis; L-leucine biosynthesis; L-leucine from 3-methyl-2-oxobutanoate: step 1/4.</text>
</comment>
<dbReference type="GO" id="GO:0009098">
    <property type="term" value="P:L-leucine biosynthetic process"/>
    <property type="evidence" value="ECO:0007669"/>
    <property type="project" value="UniProtKB-UniRule"/>
</dbReference>
<dbReference type="NCBIfam" id="TIGR00973">
    <property type="entry name" value="leuA_bact"/>
    <property type="match status" value="1"/>
</dbReference>
<keyword evidence="5 12" id="KW-0432">Leucine biosynthesis</keyword>
<dbReference type="HAMAP" id="MF_01025">
    <property type="entry name" value="LeuA_type1"/>
    <property type="match status" value="1"/>
</dbReference>
<evidence type="ECO:0000256" key="3">
    <source>
        <dbReference type="ARBA" id="ARBA00012973"/>
    </source>
</evidence>
<dbReference type="PANTHER" id="PTHR10277">
    <property type="entry name" value="HOMOCITRATE SYNTHASE-RELATED"/>
    <property type="match status" value="1"/>
</dbReference>
<dbReference type="Gene3D" id="3.30.160.270">
    <property type="match status" value="1"/>
</dbReference>
<dbReference type="Proteomes" id="UP000244898">
    <property type="component" value="Unassembled WGS sequence"/>
</dbReference>
<dbReference type="SMART" id="SM00917">
    <property type="entry name" value="LeuA_dimer"/>
    <property type="match status" value="1"/>
</dbReference>
<dbReference type="Pfam" id="PF00682">
    <property type="entry name" value="HMGL-like"/>
    <property type="match status" value="1"/>
</dbReference>
<evidence type="ECO:0000256" key="1">
    <source>
        <dbReference type="ARBA" id="ARBA00004689"/>
    </source>
</evidence>
<comment type="similarity">
    <text evidence="2 12">Belongs to the alpha-IPM synthase/homocitrate synthase family. LeuA type 1 subfamily.</text>
</comment>
<comment type="subunit">
    <text evidence="12">Homodimer.</text>
</comment>
<comment type="function">
    <text evidence="12">Catalyzes the condensation of the acetyl group of acetyl-CoA with 3-methyl-2-oxobutanoate (2-ketoisovalerate) to form 3-carboxy-3-hydroxy-4-methylpentanoate (2-isopropylmalate).</text>
</comment>
<gene>
    <name evidence="12 14" type="primary">leuA</name>
    <name evidence="14" type="ORF">TRM7615_01425</name>
</gene>
<reference evidence="15" key="1">
    <citation type="submission" date="2018-03" db="EMBL/GenBank/DDBJ databases">
        <authorList>
            <person name="Rodrigo-Torres L."/>
            <person name="Arahal R. D."/>
            <person name="Lucena T."/>
        </authorList>
    </citation>
    <scope>NUCLEOTIDE SEQUENCE [LARGE SCALE GENOMIC DNA]</scope>
    <source>
        <strain evidence="15">CECT 7615</strain>
    </source>
</reference>
<evidence type="ECO:0000256" key="5">
    <source>
        <dbReference type="ARBA" id="ARBA00022430"/>
    </source>
</evidence>
<dbReference type="EC" id="2.3.3.13" evidence="3 12"/>
<organism evidence="14 15">
    <name type="scientific">Falsiruegeria mediterranea M17</name>
    <dbReference type="NCBI Taxonomy" id="1200281"/>
    <lineage>
        <taxon>Bacteria</taxon>
        <taxon>Pseudomonadati</taxon>
        <taxon>Pseudomonadota</taxon>
        <taxon>Alphaproteobacteria</taxon>
        <taxon>Rhodobacterales</taxon>
        <taxon>Roseobacteraceae</taxon>
        <taxon>Falsiruegeria</taxon>
    </lineage>
</organism>
<keyword evidence="8 12" id="KW-0479">Metal-binding</keyword>
<dbReference type="InterPro" id="IPR050073">
    <property type="entry name" value="2-IPM_HCS-like"/>
</dbReference>
<dbReference type="InterPro" id="IPR013785">
    <property type="entry name" value="Aldolase_TIM"/>
</dbReference>
<dbReference type="RefSeq" id="WP_108786196.1">
    <property type="nucleotide sequence ID" value="NZ_ONZG01000003.1"/>
</dbReference>
<evidence type="ECO:0000256" key="10">
    <source>
        <dbReference type="ARBA" id="ARBA00023304"/>
    </source>
</evidence>
<keyword evidence="7 12" id="KW-0808">Transferase</keyword>